<organism evidence="2 3">
    <name type="scientific">Gossypium arboreum</name>
    <name type="common">Tree cotton</name>
    <name type="synonym">Gossypium nanking</name>
    <dbReference type="NCBI Taxonomy" id="29729"/>
    <lineage>
        <taxon>Eukaryota</taxon>
        <taxon>Viridiplantae</taxon>
        <taxon>Streptophyta</taxon>
        <taxon>Embryophyta</taxon>
        <taxon>Tracheophyta</taxon>
        <taxon>Spermatophyta</taxon>
        <taxon>Magnoliopsida</taxon>
        <taxon>eudicotyledons</taxon>
        <taxon>Gunneridae</taxon>
        <taxon>Pentapetalae</taxon>
        <taxon>rosids</taxon>
        <taxon>malvids</taxon>
        <taxon>Malvales</taxon>
        <taxon>Malvaceae</taxon>
        <taxon>Malvoideae</taxon>
        <taxon>Gossypium</taxon>
    </lineage>
</organism>
<dbReference type="EMBL" id="JARKNE010000013">
    <property type="protein sequence ID" value="KAK5771746.1"/>
    <property type="molecule type" value="Genomic_DNA"/>
</dbReference>
<comment type="caution">
    <text evidence="2">The sequence shown here is derived from an EMBL/GenBank/DDBJ whole genome shotgun (WGS) entry which is preliminary data.</text>
</comment>
<feature type="region of interest" description="Disordered" evidence="1">
    <location>
        <begin position="1"/>
        <end position="52"/>
    </location>
</feature>
<dbReference type="Proteomes" id="UP001358586">
    <property type="component" value="Chromosome 13"/>
</dbReference>
<evidence type="ECO:0000313" key="3">
    <source>
        <dbReference type="Proteomes" id="UP001358586"/>
    </source>
</evidence>
<sequence>MTVPSESSYPVHGDSSIKSNVVKNTEHAVGIKSRNKPSIDEEASGDNRGGAMFQLKINEEARAAVEVG</sequence>
<evidence type="ECO:0000256" key="1">
    <source>
        <dbReference type="SAM" id="MobiDB-lite"/>
    </source>
</evidence>
<evidence type="ECO:0000313" key="2">
    <source>
        <dbReference type="EMBL" id="KAK5771746.1"/>
    </source>
</evidence>
<accession>A0ABR0MF14</accession>
<name>A0ABR0MF14_GOSAR</name>
<gene>
    <name evidence="2" type="ORF">PVK06_047988</name>
</gene>
<protein>
    <submittedName>
        <fullName evidence="2">Uncharacterized protein</fullName>
    </submittedName>
</protein>
<keyword evidence="3" id="KW-1185">Reference proteome</keyword>
<proteinExistence type="predicted"/>
<reference evidence="2 3" key="1">
    <citation type="submission" date="2023-03" db="EMBL/GenBank/DDBJ databases">
        <title>WGS of Gossypium arboreum.</title>
        <authorList>
            <person name="Yu D."/>
        </authorList>
    </citation>
    <scope>NUCLEOTIDE SEQUENCE [LARGE SCALE GENOMIC DNA]</scope>
    <source>
        <tissue evidence="2">Leaf</tissue>
    </source>
</reference>